<dbReference type="InterPro" id="IPR007867">
    <property type="entry name" value="GMC_OxRtase_C"/>
</dbReference>
<protein>
    <recommendedName>
        <fullName evidence="8 9">Glucose-methanol-choline oxidoreductase N-terminal domain-containing protein</fullName>
    </recommendedName>
</protein>
<proteinExistence type="inferred from homology"/>
<sequence length="523" mass="55439">MTRLSADYIIIGGGTAGLVVANRLSEDPNVSVLILEAGPDGSADERVQNPAAWPTLSGSEMDWQFKTVPQPGLNNRDQDHPAGRLLGGTSAINGLAFVPPAPAGIDAWEALGNPGWSWQSLAPYFHRSFHCPNTSTTGKGPATGPIEVTYPALAEPRNHALINAWNQTLADKGYAFSDTLIPSPTTGTRPYTATITTTGLRSASTEYVASRPNLRILTNTTVERILFDTTSPSITATGVLLHNDPSPITATREVILAAGALNTPKLLELSGIGCASRLSTHNIPCLINNPSVGENLQNHLMAMIPIPIQPSAETTTPAPGIQAISFIRTDTDTETDLLTQHPAHLPLQSSLHTLLSNPSEPTACFFLSTLPNSIALLGLIPCYPLSRGSVHISSGRPTDKPTINPNFLSHPFDLKLMAEHYKTLTSLPTSSPLNEILGPIQDVPVIEEALKESAIAAHHSCGTASMAPREKGGVVDTELRVYGTGNLRVVDASVFPVVTVANPVGTVYAVAERAGEIIRGSFK</sequence>
<dbReference type="Gene3D" id="3.30.560.10">
    <property type="entry name" value="Glucose Oxidase, domain 3"/>
    <property type="match status" value="1"/>
</dbReference>
<keyword evidence="11" id="KW-1185">Reference proteome</keyword>
<evidence type="ECO:0000256" key="1">
    <source>
        <dbReference type="ARBA" id="ARBA00001974"/>
    </source>
</evidence>
<gene>
    <name evidence="10" type="ORF">ASPBRDRAFT_30947</name>
</gene>
<comment type="similarity">
    <text evidence="2 7">Belongs to the GMC oxidoreductase family.</text>
</comment>
<evidence type="ECO:0000313" key="10">
    <source>
        <dbReference type="EMBL" id="OJJ71219.1"/>
    </source>
</evidence>
<keyword evidence="5" id="KW-0560">Oxidoreductase</keyword>
<dbReference type="Pfam" id="PF05199">
    <property type="entry name" value="GMC_oxred_C"/>
    <property type="match status" value="1"/>
</dbReference>
<feature type="domain" description="Glucose-methanol-choline oxidoreductase N-terminal" evidence="9">
    <location>
        <begin position="259"/>
        <end position="273"/>
    </location>
</feature>
<dbReference type="Gene3D" id="3.50.50.60">
    <property type="entry name" value="FAD/NAD(P)-binding domain"/>
    <property type="match status" value="1"/>
</dbReference>
<name>A0A1L9UI11_ASPBC</name>
<dbReference type="EMBL" id="KV878685">
    <property type="protein sequence ID" value="OJJ71219.1"/>
    <property type="molecule type" value="Genomic_DNA"/>
</dbReference>
<evidence type="ECO:0000256" key="2">
    <source>
        <dbReference type="ARBA" id="ARBA00010790"/>
    </source>
</evidence>
<dbReference type="PROSITE" id="PS00623">
    <property type="entry name" value="GMC_OXRED_1"/>
    <property type="match status" value="1"/>
</dbReference>
<dbReference type="PANTHER" id="PTHR11552:SF201">
    <property type="entry name" value="GLUCOSE-METHANOL-CHOLINE OXIDOREDUCTASE N-TERMINAL DOMAIN-CONTAINING PROTEIN"/>
    <property type="match status" value="1"/>
</dbReference>
<evidence type="ECO:0000256" key="4">
    <source>
        <dbReference type="ARBA" id="ARBA00022827"/>
    </source>
</evidence>
<dbReference type="PANTHER" id="PTHR11552">
    <property type="entry name" value="GLUCOSE-METHANOL-CHOLINE GMC OXIDOREDUCTASE"/>
    <property type="match status" value="1"/>
</dbReference>
<dbReference type="InterPro" id="IPR000172">
    <property type="entry name" value="GMC_OxRdtase_N"/>
</dbReference>
<dbReference type="PROSITE" id="PS00624">
    <property type="entry name" value="GMC_OXRED_2"/>
    <property type="match status" value="1"/>
</dbReference>
<evidence type="ECO:0000256" key="3">
    <source>
        <dbReference type="ARBA" id="ARBA00022630"/>
    </source>
</evidence>
<keyword evidence="3 7" id="KW-0285">Flavoprotein</keyword>
<feature type="binding site" evidence="6">
    <location>
        <position position="89"/>
    </location>
    <ligand>
        <name>FAD</name>
        <dbReference type="ChEBI" id="CHEBI:57692"/>
    </ligand>
</feature>
<dbReference type="STRING" id="767769.A0A1L9UI11"/>
<dbReference type="RefSeq" id="XP_067478467.1">
    <property type="nucleotide sequence ID" value="XM_067622838.1"/>
</dbReference>
<feature type="binding site" evidence="6">
    <location>
        <position position="222"/>
    </location>
    <ligand>
        <name>FAD</name>
        <dbReference type="ChEBI" id="CHEBI:57692"/>
    </ligand>
</feature>
<dbReference type="GO" id="GO:0050660">
    <property type="term" value="F:flavin adenine dinucleotide binding"/>
    <property type="evidence" value="ECO:0007669"/>
    <property type="project" value="InterPro"/>
</dbReference>
<dbReference type="Proteomes" id="UP000184499">
    <property type="component" value="Unassembled WGS sequence"/>
</dbReference>
<reference evidence="11" key="1">
    <citation type="journal article" date="2017" name="Genome Biol.">
        <title>Comparative genomics reveals high biological diversity and specific adaptations in the industrially and medically important fungal genus Aspergillus.</title>
        <authorList>
            <person name="de Vries R.P."/>
            <person name="Riley R."/>
            <person name="Wiebenga A."/>
            <person name="Aguilar-Osorio G."/>
            <person name="Amillis S."/>
            <person name="Uchima C.A."/>
            <person name="Anderluh G."/>
            <person name="Asadollahi M."/>
            <person name="Askin M."/>
            <person name="Barry K."/>
            <person name="Battaglia E."/>
            <person name="Bayram O."/>
            <person name="Benocci T."/>
            <person name="Braus-Stromeyer S.A."/>
            <person name="Caldana C."/>
            <person name="Canovas D."/>
            <person name="Cerqueira G.C."/>
            <person name="Chen F."/>
            <person name="Chen W."/>
            <person name="Choi C."/>
            <person name="Clum A."/>
            <person name="Dos Santos R.A."/>
            <person name="Damasio A.R."/>
            <person name="Diallinas G."/>
            <person name="Emri T."/>
            <person name="Fekete E."/>
            <person name="Flipphi M."/>
            <person name="Freyberg S."/>
            <person name="Gallo A."/>
            <person name="Gournas C."/>
            <person name="Habgood R."/>
            <person name="Hainaut M."/>
            <person name="Harispe M.L."/>
            <person name="Henrissat B."/>
            <person name="Hilden K.S."/>
            <person name="Hope R."/>
            <person name="Hossain A."/>
            <person name="Karabika E."/>
            <person name="Karaffa L."/>
            <person name="Karanyi Z."/>
            <person name="Krasevec N."/>
            <person name="Kuo A."/>
            <person name="Kusch H."/>
            <person name="LaButti K."/>
            <person name="Lagendijk E.L."/>
            <person name="Lapidus A."/>
            <person name="Levasseur A."/>
            <person name="Lindquist E."/>
            <person name="Lipzen A."/>
            <person name="Logrieco A.F."/>
            <person name="MacCabe A."/>
            <person name="Maekelae M.R."/>
            <person name="Malavazi I."/>
            <person name="Melin P."/>
            <person name="Meyer V."/>
            <person name="Mielnichuk N."/>
            <person name="Miskei M."/>
            <person name="Molnar A.P."/>
            <person name="Mule G."/>
            <person name="Ngan C.Y."/>
            <person name="Orejas M."/>
            <person name="Orosz E."/>
            <person name="Ouedraogo J.P."/>
            <person name="Overkamp K.M."/>
            <person name="Park H.-S."/>
            <person name="Perrone G."/>
            <person name="Piumi F."/>
            <person name="Punt P.J."/>
            <person name="Ram A.F."/>
            <person name="Ramon A."/>
            <person name="Rauscher S."/>
            <person name="Record E."/>
            <person name="Riano-Pachon D.M."/>
            <person name="Robert V."/>
            <person name="Roehrig J."/>
            <person name="Ruller R."/>
            <person name="Salamov A."/>
            <person name="Salih N.S."/>
            <person name="Samson R.A."/>
            <person name="Sandor E."/>
            <person name="Sanguinetti M."/>
            <person name="Schuetze T."/>
            <person name="Sepcic K."/>
            <person name="Shelest E."/>
            <person name="Sherlock G."/>
            <person name="Sophianopoulou V."/>
            <person name="Squina F.M."/>
            <person name="Sun H."/>
            <person name="Susca A."/>
            <person name="Todd R.B."/>
            <person name="Tsang A."/>
            <person name="Unkles S.E."/>
            <person name="van de Wiele N."/>
            <person name="van Rossen-Uffink D."/>
            <person name="Oliveira J.V."/>
            <person name="Vesth T.C."/>
            <person name="Visser J."/>
            <person name="Yu J.-H."/>
            <person name="Zhou M."/>
            <person name="Andersen M.R."/>
            <person name="Archer D.B."/>
            <person name="Baker S.E."/>
            <person name="Benoit I."/>
            <person name="Brakhage A.A."/>
            <person name="Braus G.H."/>
            <person name="Fischer R."/>
            <person name="Frisvad J.C."/>
            <person name="Goldman G.H."/>
            <person name="Houbraken J."/>
            <person name="Oakley B."/>
            <person name="Pocsi I."/>
            <person name="Scazzocchio C."/>
            <person name="Seiboth B."/>
            <person name="vanKuyk P.A."/>
            <person name="Wortman J."/>
            <person name="Dyer P.S."/>
            <person name="Grigoriev I.V."/>
        </authorList>
    </citation>
    <scope>NUCLEOTIDE SEQUENCE [LARGE SCALE GENOMIC DNA]</scope>
    <source>
        <strain evidence="11">CBS 101740 / IMI 381727 / IBT 21946</strain>
    </source>
</reference>
<dbReference type="InterPro" id="IPR012132">
    <property type="entry name" value="GMC_OxRdtase"/>
</dbReference>
<dbReference type="GeneID" id="93575326"/>
<evidence type="ECO:0000256" key="6">
    <source>
        <dbReference type="PIRSR" id="PIRSR000137-2"/>
    </source>
</evidence>
<evidence type="ECO:0000313" key="11">
    <source>
        <dbReference type="Proteomes" id="UP000184499"/>
    </source>
</evidence>
<dbReference type="InterPro" id="IPR036188">
    <property type="entry name" value="FAD/NAD-bd_sf"/>
</dbReference>
<feature type="domain" description="Glucose-methanol-choline oxidoreductase N-terminal" evidence="8">
    <location>
        <begin position="83"/>
        <end position="106"/>
    </location>
</feature>
<evidence type="ECO:0000256" key="7">
    <source>
        <dbReference type="RuleBase" id="RU003968"/>
    </source>
</evidence>
<dbReference type="OMA" id="HNDPSPI"/>
<evidence type="ECO:0000259" key="8">
    <source>
        <dbReference type="PROSITE" id="PS00623"/>
    </source>
</evidence>
<keyword evidence="4 6" id="KW-0274">FAD</keyword>
<dbReference type="AlphaFoldDB" id="A0A1L9UI11"/>
<dbReference type="Pfam" id="PF00732">
    <property type="entry name" value="GMC_oxred_N"/>
    <property type="match status" value="1"/>
</dbReference>
<accession>A0A1L9UI11</accession>
<dbReference type="GO" id="GO:0016614">
    <property type="term" value="F:oxidoreductase activity, acting on CH-OH group of donors"/>
    <property type="evidence" value="ECO:0007669"/>
    <property type="project" value="InterPro"/>
</dbReference>
<evidence type="ECO:0000256" key="5">
    <source>
        <dbReference type="ARBA" id="ARBA00023002"/>
    </source>
</evidence>
<dbReference type="PIRSF" id="PIRSF000137">
    <property type="entry name" value="Alcohol_oxidase"/>
    <property type="match status" value="1"/>
</dbReference>
<dbReference type="VEuPathDB" id="FungiDB:ASPBRDRAFT_30947"/>
<dbReference type="OrthoDB" id="269227at2759"/>
<organism evidence="10 11">
    <name type="scientific">Aspergillus brasiliensis (strain CBS 101740 / IMI 381727 / IBT 21946)</name>
    <dbReference type="NCBI Taxonomy" id="767769"/>
    <lineage>
        <taxon>Eukaryota</taxon>
        <taxon>Fungi</taxon>
        <taxon>Dikarya</taxon>
        <taxon>Ascomycota</taxon>
        <taxon>Pezizomycotina</taxon>
        <taxon>Eurotiomycetes</taxon>
        <taxon>Eurotiomycetidae</taxon>
        <taxon>Eurotiales</taxon>
        <taxon>Aspergillaceae</taxon>
        <taxon>Aspergillus</taxon>
        <taxon>Aspergillus subgen. Circumdati</taxon>
    </lineage>
</organism>
<evidence type="ECO:0000259" key="9">
    <source>
        <dbReference type="PROSITE" id="PS00624"/>
    </source>
</evidence>
<dbReference type="SUPFAM" id="SSF51905">
    <property type="entry name" value="FAD/NAD(P)-binding domain"/>
    <property type="match status" value="1"/>
</dbReference>
<dbReference type="SUPFAM" id="SSF54373">
    <property type="entry name" value="FAD-linked reductases, C-terminal domain"/>
    <property type="match status" value="1"/>
</dbReference>
<comment type="cofactor">
    <cofactor evidence="1 6">
        <name>FAD</name>
        <dbReference type="ChEBI" id="CHEBI:57692"/>
    </cofactor>
</comment>